<dbReference type="Pfam" id="PF06935">
    <property type="entry name" value="DUF1284"/>
    <property type="match status" value="1"/>
</dbReference>
<comment type="caution">
    <text evidence="1">The sequence shown here is derived from an EMBL/GenBank/DDBJ whole genome shotgun (WGS) entry which is preliminary data.</text>
</comment>
<sequence length="128" mass="14576">MNLRPHHILCIQKFTGHGYSEEFTLHMTELTAELKKDPERSVDIVQGCDELCRVCPHNSGGVCGSLEKVDRMDRGVLEACGLSYGDQAPWNQLAGKGRKKIFETKEFEQICGSCQWHELCRRTEVSYE</sequence>
<dbReference type="AlphaFoldDB" id="A0A9D2RMK0"/>
<reference evidence="1" key="2">
    <citation type="submission" date="2021-04" db="EMBL/GenBank/DDBJ databases">
        <authorList>
            <person name="Gilroy R."/>
        </authorList>
    </citation>
    <scope>NUCLEOTIDE SEQUENCE</scope>
    <source>
        <strain evidence="1">CHK188-4685</strain>
    </source>
</reference>
<dbReference type="Proteomes" id="UP000886804">
    <property type="component" value="Unassembled WGS sequence"/>
</dbReference>
<reference evidence="1" key="1">
    <citation type="journal article" date="2021" name="PeerJ">
        <title>Extensive microbial diversity within the chicken gut microbiome revealed by metagenomics and culture.</title>
        <authorList>
            <person name="Gilroy R."/>
            <person name="Ravi A."/>
            <person name="Getino M."/>
            <person name="Pursley I."/>
            <person name="Horton D.L."/>
            <person name="Alikhan N.F."/>
            <person name="Baker D."/>
            <person name="Gharbi K."/>
            <person name="Hall N."/>
            <person name="Watson M."/>
            <person name="Adriaenssens E.M."/>
            <person name="Foster-Nyarko E."/>
            <person name="Jarju S."/>
            <person name="Secka A."/>
            <person name="Antonio M."/>
            <person name="Oren A."/>
            <person name="Chaudhuri R.R."/>
            <person name="La Ragione R."/>
            <person name="Hildebrand F."/>
            <person name="Pallen M.J."/>
        </authorList>
    </citation>
    <scope>NUCLEOTIDE SEQUENCE</scope>
    <source>
        <strain evidence="1">CHK188-4685</strain>
    </source>
</reference>
<accession>A0A9D2RMK0</accession>
<dbReference type="InterPro" id="IPR009702">
    <property type="entry name" value="DUF1284"/>
</dbReference>
<protein>
    <submittedName>
        <fullName evidence="1">DUF1284 domain-containing protein</fullName>
    </submittedName>
</protein>
<evidence type="ECO:0000313" key="2">
    <source>
        <dbReference type="Proteomes" id="UP000886804"/>
    </source>
</evidence>
<dbReference type="EMBL" id="DWYS01000109">
    <property type="protein sequence ID" value="HJB08002.1"/>
    <property type="molecule type" value="Genomic_DNA"/>
</dbReference>
<proteinExistence type="predicted"/>
<organism evidence="1 2">
    <name type="scientific">Candidatus Enterocloster faecavium</name>
    <dbReference type="NCBI Taxonomy" id="2838560"/>
    <lineage>
        <taxon>Bacteria</taxon>
        <taxon>Bacillati</taxon>
        <taxon>Bacillota</taxon>
        <taxon>Clostridia</taxon>
        <taxon>Lachnospirales</taxon>
        <taxon>Lachnospiraceae</taxon>
        <taxon>Enterocloster</taxon>
    </lineage>
</organism>
<name>A0A9D2RMK0_9FIRM</name>
<evidence type="ECO:0000313" key="1">
    <source>
        <dbReference type="EMBL" id="HJB08002.1"/>
    </source>
</evidence>
<gene>
    <name evidence="1" type="ORF">H9716_09095</name>
</gene>